<dbReference type="EMBL" id="GGFL01007408">
    <property type="protein sequence ID" value="MBW71586.1"/>
    <property type="molecule type" value="Transcribed_RNA"/>
</dbReference>
<name>A0A2M4D220_ANODA</name>
<sequence>MRRMRRSLAPLLILGQSLVKNLFPFSICNHHRVSQSPPSRIPEQLESLARKQKDKRFGRSWCHICG</sequence>
<proteinExistence type="predicted"/>
<feature type="chain" id="PRO_5014967060" evidence="1">
    <location>
        <begin position="20"/>
        <end position="66"/>
    </location>
</feature>
<organism evidence="2">
    <name type="scientific">Anopheles darlingi</name>
    <name type="common">Mosquito</name>
    <dbReference type="NCBI Taxonomy" id="43151"/>
    <lineage>
        <taxon>Eukaryota</taxon>
        <taxon>Metazoa</taxon>
        <taxon>Ecdysozoa</taxon>
        <taxon>Arthropoda</taxon>
        <taxon>Hexapoda</taxon>
        <taxon>Insecta</taxon>
        <taxon>Pterygota</taxon>
        <taxon>Neoptera</taxon>
        <taxon>Endopterygota</taxon>
        <taxon>Diptera</taxon>
        <taxon>Nematocera</taxon>
        <taxon>Culicoidea</taxon>
        <taxon>Culicidae</taxon>
        <taxon>Anophelinae</taxon>
        <taxon>Anopheles</taxon>
    </lineage>
</organism>
<evidence type="ECO:0000256" key="1">
    <source>
        <dbReference type="SAM" id="SignalP"/>
    </source>
</evidence>
<feature type="signal peptide" evidence="1">
    <location>
        <begin position="1"/>
        <end position="19"/>
    </location>
</feature>
<dbReference type="AlphaFoldDB" id="A0A2M4D220"/>
<evidence type="ECO:0000313" key="2">
    <source>
        <dbReference type="EMBL" id="MBW71586.1"/>
    </source>
</evidence>
<keyword evidence="1" id="KW-0732">Signal</keyword>
<protein>
    <submittedName>
        <fullName evidence="2">Putative secreted protein</fullName>
    </submittedName>
</protein>
<accession>A0A2M4D220</accession>
<reference evidence="2" key="1">
    <citation type="submission" date="2018-01" db="EMBL/GenBank/DDBJ databases">
        <title>An insight into the sialome of Amazonian anophelines.</title>
        <authorList>
            <person name="Ribeiro J.M."/>
            <person name="Scarpassa V."/>
            <person name="Calvo E."/>
        </authorList>
    </citation>
    <scope>NUCLEOTIDE SEQUENCE</scope>
</reference>